<reference evidence="12" key="1">
    <citation type="submission" date="2023-06" db="EMBL/GenBank/DDBJ databases">
        <title>Genomic analysis of the entomopathogenic nematode Steinernema hermaphroditum.</title>
        <authorList>
            <person name="Schwarz E.M."/>
            <person name="Heppert J.K."/>
            <person name="Baniya A."/>
            <person name="Schwartz H.T."/>
            <person name="Tan C.-H."/>
            <person name="Antoshechkin I."/>
            <person name="Sternberg P.W."/>
            <person name="Goodrich-Blair H."/>
            <person name="Dillman A.R."/>
        </authorList>
    </citation>
    <scope>NUCLEOTIDE SEQUENCE</scope>
    <source>
        <strain evidence="12">PS9179</strain>
        <tissue evidence="12">Whole animal</tissue>
    </source>
</reference>
<dbReference type="GO" id="GO:0000149">
    <property type="term" value="F:SNARE binding"/>
    <property type="evidence" value="ECO:0007669"/>
    <property type="project" value="TreeGrafter"/>
</dbReference>
<evidence type="ECO:0008006" key="14">
    <source>
        <dbReference type="Google" id="ProtNLM"/>
    </source>
</evidence>
<dbReference type="Proteomes" id="UP001175271">
    <property type="component" value="Unassembled WGS sequence"/>
</dbReference>
<dbReference type="GO" id="GO:0015031">
    <property type="term" value="P:protein transport"/>
    <property type="evidence" value="ECO:0007669"/>
    <property type="project" value="UniProtKB-KW"/>
</dbReference>
<dbReference type="GO" id="GO:0005794">
    <property type="term" value="C:Golgi apparatus"/>
    <property type="evidence" value="ECO:0007669"/>
    <property type="project" value="UniProtKB-SubCell"/>
</dbReference>
<comment type="caution">
    <text evidence="12">The sequence shown here is derived from an EMBL/GenBank/DDBJ whole genome shotgun (WGS) entry which is preliminary data.</text>
</comment>
<evidence type="ECO:0000256" key="1">
    <source>
        <dbReference type="ARBA" id="ARBA00022448"/>
    </source>
</evidence>
<dbReference type="GO" id="GO:0005484">
    <property type="term" value="F:SNAP receptor activity"/>
    <property type="evidence" value="ECO:0007669"/>
    <property type="project" value="InterPro"/>
</dbReference>
<sequence>MESLYHRTNAQLQEVHFAMGRLEGSSNESNAQAVTTEIQQKMRVIDDACQKLEVMISKEPVAKRQNWKYKLDQLNFDCKNVHRNMGSVFARLTNKWRSVAEREELLTQRFRANEPTALTIEDSELLINDGLHRSNRNVDGLIDQGQSVLDSLRLQHSMLKGVKGKIVDVGKMLGLSGTTLRMIEKRVDEDWIIFLVGCICVCIFMYTFYRFWHG</sequence>
<evidence type="ECO:0000256" key="5">
    <source>
        <dbReference type="ARBA" id="ARBA00023034"/>
    </source>
</evidence>
<evidence type="ECO:0000256" key="9">
    <source>
        <dbReference type="ARBA" id="ARBA00038172"/>
    </source>
</evidence>
<keyword evidence="4 11" id="KW-1133">Transmembrane helix</keyword>
<keyword evidence="5" id="KW-0333">Golgi apparatus</keyword>
<protein>
    <recommendedName>
        <fullName evidence="14">Golgi SNAP receptor complex member 2</fullName>
    </recommendedName>
</protein>
<dbReference type="CDD" id="cd15863">
    <property type="entry name" value="SNARE_GS27"/>
    <property type="match status" value="1"/>
</dbReference>
<proteinExistence type="inferred from homology"/>
<keyword evidence="3 10" id="KW-0653">Protein transport</keyword>
<evidence type="ECO:0000313" key="13">
    <source>
        <dbReference type="Proteomes" id="UP001175271"/>
    </source>
</evidence>
<dbReference type="PANTHER" id="PTHR21230">
    <property type="entry name" value="VESICLE TRANSPORT V-SNARE PROTEIN VTI1-RELATED"/>
    <property type="match status" value="1"/>
</dbReference>
<dbReference type="PIRSF" id="PIRSF028865">
    <property type="entry name" value="Membrin-2"/>
    <property type="match status" value="1"/>
</dbReference>
<dbReference type="GO" id="GO:0005789">
    <property type="term" value="C:endoplasmic reticulum membrane"/>
    <property type="evidence" value="ECO:0007669"/>
    <property type="project" value="TreeGrafter"/>
</dbReference>
<dbReference type="GO" id="GO:0031902">
    <property type="term" value="C:late endosome membrane"/>
    <property type="evidence" value="ECO:0007669"/>
    <property type="project" value="TreeGrafter"/>
</dbReference>
<dbReference type="AlphaFoldDB" id="A0AA39HE47"/>
<evidence type="ECO:0000256" key="2">
    <source>
        <dbReference type="ARBA" id="ARBA00022692"/>
    </source>
</evidence>
<dbReference type="GO" id="GO:0006906">
    <property type="term" value="P:vesicle fusion"/>
    <property type="evidence" value="ECO:0007669"/>
    <property type="project" value="TreeGrafter"/>
</dbReference>
<evidence type="ECO:0000256" key="8">
    <source>
        <dbReference type="ARBA" id="ARBA00037862"/>
    </source>
</evidence>
<keyword evidence="6 10" id="KW-0472">Membrane</keyword>
<dbReference type="Pfam" id="PF12352">
    <property type="entry name" value="V-SNARE_C"/>
    <property type="match status" value="1"/>
</dbReference>
<comment type="function">
    <text evidence="7 10">Involved in transport of proteins from the cis/medial-Golgi to the trans-Golgi network.</text>
</comment>
<keyword evidence="1 10" id="KW-0813">Transport</keyword>
<dbReference type="GO" id="GO:0031201">
    <property type="term" value="C:SNARE complex"/>
    <property type="evidence" value="ECO:0007669"/>
    <property type="project" value="TreeGrafter"/>
</dbReference>
<dbReference type="PANTHER" id="PTHR21230:SF1">
    <property type="entry name" value="GOLGI SNAP RECEPTOR COMPLEX MEMBER 2"/>
    <property type="match status" value="1"/>
</dbReference>
<dbReference type="InterPro" id="IPR027027">
    <property type="entry name" value="GOSR2/Membrin/Bos1"/>
</dbReference>
<name>A0AA39HE47_9BILA</name>
<comment type="subcellular location">
    <subcellularLocation>
        <location evidence="8">Golgi apparatus</location>
        <location evidence="8">cis-Golgi network membrane</location>
        <topology evidence="8">Single-pass type IV membrane protein</topology>
    </subcellularLocation>
</comment>
<organism evidence="12 13">
    <name type="scientific">Steinernema hermaphroditum</name>
    <dbReference type="NCBI Taxonomy" id="289476"/>
    <lineage>
        <taxon>Eukaryota</taxon>
        <taxon>Metazoa</taxon>
        <taxon>Ecdysozoa</taxon>
        <taxon>Nematoda</taxon>
        <taxon>Chromadorea</taxon>
        <taxon>Rhabditida</taxon>
        <taxon>Tylenchina</taxon>
        <taxon>Panagrolaimomorpha</taxon>
        <taxon>Strongyloidoidea</taxon>
        <taxon>Steinernematidae</taxon>
        <taxon>Steinernema</taxon>
    </lineage>
</organism>
<dbReference type="GO" id="GO:0012507">
    <property type="term" value="C:ER to Golgi transport vesicle membrane"/>
    <property type="evidence" value="ECO:0007669"/>
    <property type="project" value="TreeGrafter"/>
</dbReference>
<evidence type="ECO:0000313" key="12">
    <source>
        <dbReference type="EMBL" id="KAK0403571.1"/>
    </source>
</evidence>
<dbReference type="EMBL" id="JAUCMV010000004">
    <property type="protein sequence ID" value="KAK0403571.1"/>
    <property type="molecule type" value="Genomic_DNA"/>
</dbReference>
<gene>
    <name evidence="12" type="ORF">QR680_017002</name>
</gene>
<evidence type="ECO:0000256" key="6">
    <source>
        <dbReference type="ARBA" id="ARBA00023136"/>
    </source>
</evidence>
<evidence type="ECO:0000256" key="4">
    <source>
        <dbReference type="ARBA" id="ARBA00022989"/>
    </source>
</evidence>
<accession>A0AA39HE47</accession>
<feature type="transmembrane region" description="Helical" evidence="11">
    <location>
        <begin position="191"/>
        <end position="212"/>
    </location>
</feature>
<keyword evidence="13" id="KW-1185">Reference proteome</keyword>
<evidence type="ECO:0000256" key="10">
    <source>
        <dbReference type="PIRNR" id="PIRNR028865"/>
    </source>
</evidence>
<evidence type="ECO:0000256" key="7">
    <source>
        <dbReference type="ARBA" id="ARBA00037078"/>
    </source>
</evidence>
<keyword evidence="2 11" id="KW-0812">Transmembrane</keyword>
<evidence type="ECO:0000256" key="3">
    <source>
        <dbReference type="ARBA" id="ARBA00022927"/>
    </source>
</evidence>
<evidence type="ECO:0000256" key="11">
    <source>
        <dbReference type="SAM" id="Phobius"/>
    </source>
</evidence>
<comment type="similarity">
    <text evidence="9 10">Belongs to the GOSR2 family.</text>
</comment>